<evidence type="ECO:0000313" key="1">
    <source>
        <dbReference type="EnsemblPlants" id="Bo2g083900.1"/>
    </source>
</evidence>
<dbReference type="HOGENOM" id="CLU_2457888_0_0_1"/>
<reference evidence="1" key="2">
    <citation type="submission" date="2015-03" db="UniProtKB">
        <authorList>
            <consortium name="EnsemblPlants"/>
        </authorList>
    </citation>
    <scope>IDENTIFICATION</scope>
</reference>
<sequence>MTQDAYEEPRPLSLILTEFLNHGTLQTPLLDLVVKVKHGELMAATNGFSSENVILYTRISKTYKALLLDGSALAVKHLSTCKLGEKKFS</sequence>
<dbReference type="Gramene" id="Bo2g083900.1">
    <property type="protein sequence ID" value="Bo2g083900.1"/>
    <property type="gene ID" value="Bo2g083900"/>
</dbReference>
<accession>A0A0D3AQQ6</accession>
<protein>
    <submittedName>
        <fullName evidence="1">Uncharacterized protein</fullName>
    </submittedName>
</protein>
<dbReference type="Gene3D" id="3.30.200.20">
    <property type="entry name" value="Phosphorylase Kinase, domain 1"/>
    <property type="match status" value="1"/>
</dbReference>
<dbReference type="STRING" id="109376.A0A0D3AQQ6"/>
<proteinExistence type="predicted"/>
<dbReference type="Proteomes" id="UP000032141">
    <property type="component" value="Chromosome C2"/>
</dbReference>
<dbReference type="AlphaFoldDB" id="A0A0D3AQQ6"/>
<reference evidence="1 2" key="1">
    <citation type="journal article" date="2014" name="Genome Biol.">
        <title>Transcriptome and methylome profiling reveals relics of genome dominance in the mesopolyploid Brassica oleracea.</title>
        <authorList>
            <person name="Parkin I.A."/>
            <person name="Koh C."/>
            <person name="Tang H."/>
            <person name="Robinson S.J."/>
            <person name="Kagale S."/>
            <person name="Clarke W.E."/>
            <person name="Town C.D."/>
            <person name="Nixon J."/>
            <person name="Krishnakumar V."/>
            <person name="Bidwell S.L."/>
            <person name="Denoeud F."/>
            <person name="Belcram H."/>
            <person name="Links M.G."/>
            <person name="Just J."/>
            <person name="Clarke C."/>
            <person name="Bender T."/>
            <person name="Huebert T."/>
            <person name="Mason A.S."/>
            <person name="Pires J.C."/>
            <person name="Barker G."/>
            <person name="Moore J."/>
            <person name="Walley P.G."/>
            <person name="Manoli S."/>
            <person name="Batley J."/>
            <person name="Edwards D."/>
            <person name="Nelson M.N."/>
            <person name="Wang X."/>
            <person name="Paterson A.H."/>
            <person name="King G."/>
            <person name="Bancroft I."/>
            <person name="Chalhoub B."/>
            <person name="Sharpe A.G."/>
        </authorList>
    </citation>
    <scope>NUCLEOTIDE SEQUENCE</scope>
    <source>
        <strain evidence="1 2">cv. TO1000</strain>
    </source>
</reference>
<dbReference type="EnsemblPlants" id="Bo2g083900.1">
    <property type="protein sequence ID" value="Bo2g083900.1"/>
    <property type="gene ID" value="Bo2g083900"/>
</dbReference>
<keyword evidence="2" id="KW-1185">Reference proteome</keyword>
<organism evidence="1 2">
    <name type="scientific">Brassica oleracea var. oleracea</name>
    <dbReference type="NCBI Taxonomy" id="109376"/>
    <lineage>
        <taxon>Eukaryota</taxon>
        <taxon>Viridiplantae</taxon>
        <taxon>Streptophyta</taxon>
        <taxon>Embryophyta</taxon>
        <taxon>Tracheophyta</taxon>
        <taxon>Spermatophyta</taxon>
        <taxon>Magnoliopsida</taxon>
        <taxon>eudicotyledons</taxon>
        <taxon>Gunneridae</taxon>
        <taxon>Pentapetalae</taxon>
        <taxon>rosids</taxon>
        <taxon>malvids</taxon>
        <taxon>Brassicales</taxon>
        <taxon>Brassicaceae</taxon>
        <taxon>Brassiceae</taxon>
        <taxon>Brassica</taxon>
    </lineage>
</organism>
<evidence type="ECO:0000313" key="2">
    <source>
        <dbReference type="Proteomes" id="UP000032141"/>
    </source>
</evidence>
<name>A0A0D3AQQ6_BRAOL</name>